<dbReference type="InterPro" id="IPR006502">
    <property type="entry name" value="PDDEXK-like"/>
</dbReference>
<dbReference type="Pfam" id="PF04720">
    <property type="entry name" value="PDDEXK_6"/>
    <property type="match status" value="1"/>
</dbReference>
<dbReference type="HOGENOM" id="CLU_059835_0_0_1"/>
<feature type="region of interest" description="Disordered" evidence="1">
    <location>
        <begin position="1"/>
        <end position="29"/>
    </location>
</feature>
<reference evidence="3" key="2">
    <citation type="submission" date="2013-12" db="EMBL/GenBank/DDBJ databases">
        <authorList>
            <person name="Yu Y."/>
            <person name="Lee S."/>
            <person name="de Baynast K."/>
            <person name="Wissotski M."/>
            <person name="Liu L."/>
            <person name="Talag J."/>
            <person name="Goicoechea J."/>
            <person name="Angelova A."/>
            <person name="Jetty R."/>
            <person name="Kudrna D."/>
            <person name="Golser W."/>
            <person name="Rivera L."/>
            <person name="Zhang J."/>
            <person name="Wing R."/>
        </authorList>
    </citation>
    <scope>NUCLEOTIDE SEQUENCE</scope>
</reference>
<keyword evidence="3" id="KW-1185">Reference proteome</keyword>
<reference evidence="2" key="3">
    <citation type="submission" date="2015-04" db="UniProtKB">
        <authorList>
            <consortium name="EnsemblPlants"/>
        </authorList>
    </citation>
    <scope>IDENTIFICATION</scope>
</reference>
<evidence type="ECO:0008006" key="4">
    <source>
        <dbReference type="Google" id="ProtNLM"/>
    </source>
</evidence>
<dbReference type="eggNOG" id="ENOG502QVAY">
    <property type="taxonomic scope" value="Eukaryota"/>
</dbReference>
<evidence type="ECO:0000256" key="1">
    <source>
        <dbReference type="SAM" id="MobiDB-lite"/>
    </source>
</evidence>
<proteinExistence type="predicted"/>
<dbReference type="Gramene" id="LPERR01G40010.1">
    <property type="protein sequence ID" value="LPERR01G40010.1"/>
    <property type="gene ID" value="LPERR01G40010"/>
</dbReference>
<dbReference type="NCBIfam" id="TIGR01615">
    <property type="entry name" value="A_thal_3542"/>
    <property type="match status" value="1"/>
</dbReference>
<dbReference type="Proteomes" id="UP000032180">
    <property type="component" value="Chromosome 1"/>
</dbReference>
<dbReference type="AlphaFoldDB" id="A0A0D9VAW7"/>
<organism evidence="2 3">
    <name type="scientific">Leersia perrieri</name>
    <dbReference type="NCBI Taxonomy" id="77586"/>
    <lineage>
        <taxon>Eukaryota</taxon>
        <taxon>Viridiplantae</taxon>
        <taxon>Streptophyta</taxon>
        <taxon>Embryophyta</taxon>
        <taxon>Tracheophyta</taxon>
        <taxon>Spermatophyta</taxon>
        <taxon>Magnoliopsida</taxon>
        <taxon>Liliopsida</taxon>
        <taxon>Poales</taxon>
        <taxon>Poaceae</taxon>
        <taxon>BOP clade</taxon>
        <taxon>Oryzoideae</taxon>
        <taxon>Oryzeae</taxon>
        <taxon>Oryzinae</taxon>
        <taxon>Leersia</taxon>
    </lineage>
</organism>
<evidence type="ECO:0000313" key="3">
    <source>
        <dbReference type="Proteomes" id="UP000032180"/>
    </source>
</evidence>
<dbReference type="EnsemblPlants" id="LPERR01G40010.1">
    <property type="protein sequence ID" value="LPERR01G40010.1"/>
    <property type="gene ID" value="LPERR01G40010"/>
</dbReference>
<dbReference type="PANTHER" id="PTHR31579:SF39">
    <property type="entry name" value="OS01G0973600 PROTEIN"/>
    <property type="match status" value="1"/>
</dbReference>
<accession>A0A0D9VAW7</accession>
<reference evidence="2 3" key="1">
    <citation type="submission" date="2012-08" db="EMBL/GenBank/DDBJ databases">
        <title>Oryza genome evolution.</title>
        <authorList>
            <person name="Wing R.A."/>
        </authorList>
    </citation>
    <scope>NUCLEOTIDE SEQUENCE</scope>
</reference>
<name>A0A0D9VAW7_9ORYZ</name>
<evidence type="ECO:0000313" key="2">
    <source>
        <dbReference type="EnsemblPlants" id="LPERR01G40010.1"/>
    </source>
</evidence>
<sequence length="357" mass="39775">MMLLGKEFGLSPPPAVTPRRRAPARVAPWTGGSPVGDLWLRTRGASGGGGAAADGFGSHSHESDMDLAMLVSDFLENGSSGGADSRGSSDSESGLSDLAHLADMISMYKQGGDEKENELLSMVHSLLFSIHESELLAFNRGQCSASCIRHLLVKLLRYAGYDSAVCVSKWQGFDKIPGGDHEYIDVMMNSDSEDRLIIDIDFRSHFEIARAVDSYGSLLNSLPVVYVGTLPRLKQFLHVMVDAAKWSLKQNSMPLPPWRSLPYLQAKWHSKYERIDLHNGQDFHSTASDHALWIDLHNGQDFHSTASDHALCIGHLKRLKSSLQSELDTERLLMMPIKTDIKRRAKFERRRRSLLRF</sequence>
<protein>
    <recommendedName>
        <fullName evidence="4">Plant-specific domain TIGR01615 family protein</fullName>
    </recommendedName>
</protein>
<dbReference type="PANTHER" id="PTHR31579">
    <property type="entry name" value="OS03G0796600 PROTEIN"/>
    <property type="match status" value="1"/>
</dbReference>